<evidence type="ECO:0000256" key="4">
    <source>
        <dbReference type="ARBA" id="ARBA00022759"/>
    </source>
</evidence>
<dbReference type="AlphaFoldDB" id="A0A5S6QHN4"/>
<evidence type="ECO:0000256" key="1">
    <source>
        <dbReference type="ARBA" id="ARBA00022679"/>
    </source>
</evidence>
<evidence type="ECO:0000256" key="2">
    <source>
        <dbReference type="ARBA" id="ARBA00022695"/>
    </source>
</evidence>
<evidence type="ECO:0000256" key="5">
    <source>
        <dbReference type="ARBA" id="ARBA00022801"/>
    </source>
</evidence>
<evidence type="ECO:0000259" key="8">
    <source>
        <dbReference type="Pfam" id="PF17917"/>
    </source>
</evidence>
<proteinExistence type="predicted"/>
<feature type="region of interest" description="Disordered" evidence="7">
    <location>
        <begin position="340"/>
        <end position="377"/>
    </location>
</feature>
<dbReference type="InterPro" id="IPR041373">
    <property type="entry name" value="RT_RNaseH"/>
</dbReference>
<keyword evidence="3" id="KW-0540">Nuclease</keyword>
<name>A0A5S6QHN4_TRIMR</name>
<dbReference type="SUPFAM" id="SSF53098">
    <property type="entry name" value="Ribonuclease H-like"/>
    <property type="match status" value="1"/>
</dbReference>
<dbReference type="GO" id="GO:0004519">
    <property type="term" value="F:endonuclease activity"/>
    <property type="evidence" value="ECO:0007669"/>
    <property type="project" value="UniProtKB-KW"/>
</dbReference>
<dbReference type="Pfam" id="PF17917">
    <property type="entry name" value="RT_RNaseH"/>
    <property type="match status" value="1"/>
</dbReference>
<dbReference type="PANTHER" id="PTHR38681">
    <property type="entry name" value="RETROVIRUS-RELATED POL POLYPROTEIN FROM TRANSPOSON 412-LIKE PROTEIN-RELATED"/>
    <property type="match status" value="1"/>
</dbReference>
<dbReference type="WBParaSite" id="TMUE_2000006699.1">
    <property type="protein sequence ID" value="TMUE_2000006699.1"/>
    <property type="gene ID" value="WBGene00295061"/>
</dbReference>
<dbReference type="Proteomes" id="UP000046395">
    <property type="component" value="Unassembled WGS sequence"/>
</dbReference>
<evidence type="ECO:0000256" key="7">
    <source>
        <dbReference type="SAM" id="MobiDB-lite"/>
    </source>
</evidence>
<organism evidence="9 10">
    <name type="scientific">Trichuris muris</name>
    <name type="common">Mouse whipworm</name>
    <dbReference type="NCBI Taxonomy" id="70415"/>
    <lineage>
        <taxon>Eukaryota</taxon>
        <taxon>Metazoa</taxon>
        <taxon>Ecdysozoa</taxon>
        <taxon>Nematoda</taxon>
        <taxon>Enoplea</taxon>
        <taxon>Dorylaimia</taxon>
        <taxon>Trichinellida</taxon>
        <taxon>Trichuridae</taxon>
        <taxon>Trichuris</taxon>
    </lineage>
</organism>
<feature type="domain" description="Reverse transcriptase RNase H-like" evidence="8">
    <location>
        <begin position="30"/>
        <end position="77"/>
    </location>
</feature>
<keyword evidence="4" id="KW-0255">Endonuclease</keyword>
<dbReference type="GO" id="GO:0016787">
    <property type="term" value="F:hydrolase activity"/>
    <property type="evidence" value="ECO:0007669"/>
    <property type="project" value="UniProtKB-KW"/>
</dbReference>
<dbReference type="Gene3D" id="3.30.420.10">
    <property type="entry name" value="Ribonuclease H-like superfamily/Ribonuclease H"/>
    <property type="match status" value="1"/>
</dbReference>
<dbReference type="GO" id="GO:0003676">
    <property type="term" value="F:nucleic acid binding"/>
    <property type="evidence" value="ECO:0007669"/>
    <property type="project" value="InterPro"/>
</dbReference>
<keyword evidence="9" id="KW-1185">Reference proteome</keyword>
<keyword evidence="2" id="KW-0548">Nucleotidyltransferase</keyword>
<dbReference type="PANTHER" id="PTHR38681:SF1">
    <property type="entry name" value="RETROVIRUS-RELATED POL POLYPROTEIN FROM TRANSPOSON 412-LIKE PROTEIN"/>
    <property type="match status" value="1"/>
</dbReference>
<dbReference type="STRING" id="70415.A0A5S6QHN4"/>
<protein>
    <submittedName>
        <fullName evidence="10">RT_RNaseH domain-containing protein</fullName>
    </submittedName>
</protein>
<evidence type="ECO:0000313" key="10">
    <source>
        <dbReference type="WBParaSite" id="TMUE_2000006699.1"/>
    </source>
</evidence>
<accession>A0A5S6QHN4</accession>
<evidence type="ECO:0000256" key="3">
    <source>
        <dbReference type="ARBA" id="ARBA00022722"/>
    </source>
</evidence>
<keyword evidence="5" id="KW-0378">Hydrolase</keyword>
<sequence>MRSWQDISKTLYSTDKCVFLNRVYEGKSGAVRRFRHLLEGQQNLEFCTDHKPLTYAFTSKTERSPSVQRQLAFLSEFSTRIRHIGVNSISCGVECSDFKQLAEEQQRSPEIAELAANRSLHVEERKVPGPLPCSRGYQYLFTIVDRYTRYPDAIPIKEPTAVECARALLSWISRFGMCLRIARHKQLQYPGLRTPPKRISRADAQSNEELTDRHITRRHELPDIGCSSAELVFGETFRLPGQFFETRSEEEFHTSLATRLRRAFAQLRPAETSWHQPPSGRPTFVSPFLSSASHAFVRVDGHKTALQPPYKGPYRILERGPKSYVLELDGAQQLEFPAQPAREELHGTSAHRTPPTSRLIPTRAGRIPRPPRRFYGD</sequence>
<evidence type="ECO:0000256" key="6">
    <source>
        <dbReference type="ARBA" id="ARBA00022918"/>
    </source>
</evidence>
<evidence type="ECO:0000313" key="9">
    <source>
        <dbReference type="Proteomes" id="UP000046395"/>
    </source>
</evidence>
<keyword evidence="6" id="KW-0695">RNA-directed DNA polymerase</keyword>
<keyword evidence="1" id="KW-0808">Transferase</keyword>
<reference evidence="10" key="1">
    <citation type="submission" date="2019-12" db="UniProtKB">
        <authorList>
            <consortium name="WormBaseParasite"/>
        </authorList>
    </citation>
    <scope>IDENTIFICATION</scope>
</reference>
<dbReference type="GO" id="GO:0003964">
    <property type="term" value="F:RNA-directed DNA polymerase activity"/>
    <property type="evidence" value="ECO:0007669"/>
    <property type="project" value="UniProtKB-KW"/>
</dbReference>
<dbReference type="InterPro" id="IPR036397">
    <property type="entry name" value="RNaseH_sf"/>
</dbReference>
<dbReference type="InterPro" id="IPR012337">
    <property type="entry name" value="RNaseH-like_sf"/>
</dbReference>